<dbReference type="PANTHER" id="PTHR37984:SF5">
    <property type="entry name" value="PROTEIN NYNRIN-LIKE"/>
    <property type="match status" value="1"/>
</dbReference>
<name>A0ABQ9GSK9_9NEOP</name>
<organism evidence="1 2">
    <name type="scientific">Dryococelus australis</name>
    <dbReference type="NCBI Taxonomy" id="614101"/>
    <lineage>
        <taxon>Eukaryota</taxon>
        <taxon>Metazoa</taxon>
        <taxon>Ecdysozoa</taxon>
        <taxon>Arthropoda</taxon>
        <taxon>Hexapoda</taxon>
        <taxon>Insecta</taxon>
        <taxon>Pterygota</taxon>
        <taxon>Neoptera</taxon>
        <taxon>Polyneoptera</taxon>
        <taxon>Phasmatodea</taxon>
        <taxon>Verophasmatodea</taxon>
        <taxon>Anareolatae</taxon>
        <taxon>Phasmatidae</taxon>
        <taxon>Eurycanthinae</taxon>
        <taxon>Dryococelus</taxon>
    </lineage>
</organism>
<gene>
    <name evidence="1" type="ORF">PR048_022892</name>
</gene>
<sequence length="385" mass="44285">MQNDVAKVVRSFLACQKAKHPTEHLRGELQSILPVRLLQLVSAVLSDKGTQFTNDVWLQGMLRLKIIPTTASVRYPQGNRVERQMRTLGTTLRMYWNNNQQKWMDYLPMIELIMKTRVTSFKALIGQHSKPLDISLLYLPDVCNENVSREEVQHEVQKLAKAHLFSAARKYKEKFKLSKLVKLEMEILVLAKTNHICKFWANLTKKLYNLYEGPYEICEVLKIQVTKECLGRYNVAALRLCHEPIILRAVLRREEVLTMQMQCGYLWWDGYTSTKIIFFNQNDAVLHGYGRPTCRKRLLTTPKRHSLSPTVVSVHADALLPGGELFHLSFTQPTPFSLPSVTYQPLSQIPIPPSTHSTPSQAWTAYPTPFFSTPSEASHCRFLFP</sequence>
<reference evidence="1 2" key="1">
    <citation type="submission" date="2023-02" db="EMBL/GenBank/DDBJ databases">
        <title>LHISI_Scaffold_Assembly.</title>
        <authorList>
            <person name="Stuart O.P."/>
            <person name="Cleave R."/>
            <person name="Magrath M.J.L."/>
            <person name="Mikheyev A.S."/>
        </authorList>
    </citation>
    <scope>NUCLEOTIDE SEQUENCE [LARGE SCALE GENOMIC DNA]</scope>
    <source>
        <strain evidence="1">Daus_M_001</strain>
        <tissue evidence="1">Leg muscle</tissue>
    </source>
</reference>
<dbReference type="PANTHER" id="PTHR37984">
    <property type="entry name" value="PROTEIN CBG26694"/>
    <property type="match status" value="1"/>
</dbReference>
<keyword evidence="2" id="KW-1185">Reference proteome</keyword>
<accession>A0ABQ9GSK9</accession>
<dbReference type="Gene3D" id="3.30.420.10">
    <property type="entry name" value="Ribonuclease H-like superfamily/Ribonuclease H"/>
    <property type="match status" value="1"/>
</dbReference>
<comment type="caution">
    <text evidence="1">The sequence shown here is derived from an EMBL/GenBank/DDBJ whole genome shotgun (WGS) entry which is preliminary data.</text>
</comment>
<protein>
    <recommendedName>
        <fullName evidence="3">Integrase catalytic domain-containing protein</fullName>
    </recommendedName>
</protein>
<dbReference type="Proteomes" id="UP001159363">
    <property type="component" value="Chromosome 8"/>
</dbReference>
<dbReference type="SUPFAM" id="SSF53098">
    <property type="entry name" value="Ribonuclease H-like"/>
    <property type="match status" value="1"/>
</dbReference>
<dbReference type="InterPro" id="IPR012337">
    <property type="entry name" value="RNaseH-like_sf"/>
</dbReference>
<evidence type="ECO:0000313" key="2">
    <source>
        <dbReference type="Proteomes" id="UP001159363"/>
    </source>
</evidence>
<proteinExistence type="predicted"/>
<evidence type="ECO:0008006" key="3">
    <source>
        <dbReference type="Google" id="ProtNLM"/>
    </source>
</evidence>
<dbReference type="InterPro" id="IPR036397">
    <property type="entry name" value="RNaseH_sf"/>
</dbReference>
<evidence type="ECO:0000313" key="1">
    <source>
        <dbReference type="EMBL" id="KAJ8875002.1"/>
    </source>
</evidence>
<dbReference type="EMBL" id="JARBHB010000009">
    <property type="protein sequence ID" value="KAJ8875002.1"/>
    <property type="molecule type" value="Genomic_DNA"/>
</dbReference>
<dbReference type="InterPro" id="IPR050951">
    <property type="entry name" value="Retrovirus_Pol_polyprotein"/>
</dbReference>